<dbReference type="CDD" id="cd01949">
    <property type="entry name" value="GGDEF"/>
    <property type="match status" value="1"/>
</dbReference>
<dbReference type="InterPro" id="IPR029787">
    <property type="entry name" value="Nucleotide_cyclase"/>
</dbReference>
<feature type="domain" description="GGDEF" evidence="4">
    <location>
        <begin position="290"/>
        <end position="417"/>
    </location>
</feature>
<feature type="transmembrane region" description="Helical" evidence="2">
    <location>
        <begin position="92"/>
        <end position="109"/>
    </location>
</feature>
<dbReference type="PROSITE" id="PS50887">
    <property type="entry name" value="GGDEF"/>
    <property type="match status" value="1"/>
</dbReference>
<dbReference type="InterPro" id="IPR043128">
    <property type="entry name" value="Rev_trsase/Diguanyl_cyclase"/>
</dbReference>
<dbReference type="Pfam" id="PF00990">
    <property type="entry name" value="GGDEF"/>
    <property type="match status" value="1"/>
</dbReference>
<dbReference type="Proteomes" id="UP000789752">
    <property type="component" value="Unassembled WGS sequence"/>
</dbReference>
<gene>
    <name evidence="5" type="ORF">R54767_05188</name>
</gene>
<evidence type="ECO:0000259" key="4">
    <source>
        <dbReference type="PROSITE" id="PS50887"/>
    </source>
</evidence>
<feature type="transmembrane region" description="Helical" evidence="2">
    <location>
        <begin position="173"/>
        <end position="192"/>
    </location>
</feature>
<dbReference type="InterPro" id="IPR035919">
    <property type="entry name" value="EAL_sf"/>
</dbReference>
<keyword evidence="6" id="KW-1185">Reference proteome</keyword>
<keyword evidence="2" id="KW-1133">Transmembrane helix</keyword>
<evidence type="ECO:0008006" key="7">
    <source>
        <dbReference type="Google" id="ProtNLM"/>
    </source>
</evidence>
<feature type="transmembrane region" description="Helical" evidence="2">
    <location>
        <begin position="197"/>
        <end position="215"/>
    </location>
</feature>
<evidence type="ECO:0000313" key="5">
    <source>
        <dbReference type="EMBL" id="CAG4925378.1"/>
    </source>
</evidence>
<keyword evidence="2" id="KW-0472">Membrane</keyword>
<evidence type="ECO:0000256" key="1">
    <source>
        <dbReference type="SAM" id="MobiDB-lite"/>
    </source>
</evidence>
<dbReference type="PROSITE" id="PS50883">
    <property type="entry name" value="EAL"/>
    <property type="match status" value="1"/>
</dbReference>
<evidence type="ECO:0000256" key="2">
    <source>
        <dbReference type="SAM" id="Phobius"/>
    </source>
</evidence>
<reference evidence="5 6" key="1">
    <citation type="submission" date="2021-04" db="EMBL/GenBank/DDBJ databases">
        <authorList>
            <person name="Vanwijnsberghe S."/>
        </authorList>
    </citation>
    <scope>NUCLEOTIDE SEQUENCE [LARGE SCALE GENOMIC DNA]</scope>
    <source>
        <strain evidence="5 6">LMG 32171</strain>
    </source>
</reference>
<evidence type="ECO:0000259" key="3">
    <source>
        <dbReference type="PROSITE" id="PS50883"/>
    </source>
</evidence>
<name>A0ABM8UB68_9BURK</name>
<dbReference type="InterPro" id="IPR001633">
    <property type="entry name" value="EAL_dom"/>
</dbReference>
<dbReference type="InterPro" id="IPR050706">
    <property type="entry name" value="Cyclic-di-GMP_PDE-like"/>
</dbReference>
<dbReference type="InterPro" id="IPR000160">
    <property type="entry name" value="GGDEF_dom"/>
</dbReference>
<dbReference type="Gene3D" id="3.30.450.20">
    <property type="entry name" value="PAS domain"/>
    <property type="match status" value="1"/>
</dbReference>
<accession>A0ABM8UB68</accession>
<feature type="transmembrane region" description="Helical" evidence="2">
    <location>
        <begin position="221"/>
        <end position="246"/>
    </location>
</feature>
<dbReference type="InterPro" id="IPR029151">
    <property type="entry name" value="Sensor-like_sf"/>
</dbReference>
<dbReference type="Pfam" id="PF00563">
    <property type="entry name" value="EAL"/>
    <property type="match status" value="1"/>
</dbReference>
<dbReference type="SMART" id="SM00052">
    <property type="entry name" value="EAL"/>
    <property type="match status" value="1"/>
</dbReference>
<feature type="region of interest" description="Disordered" evidence="1">
    <location>
        <begin position="424"/>
        <end position="443"/>
    </location>
</feature>
<protein>
    <recommendedName>
        <fullName evidence="7">Diguanylate cyclase/phosphodiesterase</fullName>
    </recommendedName>
</protein>
<keyword evidence="2" id="KW-0812">Transmembrane</keyword>
<sequence>MAVPYADCCAIFYRITMLPRVDRAPLRGVIERRRASQAYSLNPGDFLPLNSGRVTGTGLILIDMLSSTTRQTTDAGFLRRFHLRSLEHQRPLSAITMAFAVVAYLSFVATRSVVGGPMPGLQYRLACGLCLALLAMAMPRAKTPWACGAIGVAYVLTLQAGIALNVSGVASPLLWALPAMVMVVMGAAPLWLTPTQFLFGTVAFYAAGLPVLLNVHETRGAHLVCWMWIGISVLSAAVLHGCFYWLRRNHFLLEDRLVQLAATDPLTGLQNRRAFKEGAETLLSTPDGSAKFSAIFVDIDYFKSLNDRFGHSVGDQMLHEVAQILKAQTSADDNVSRIGGEEFALLRRGGLRSAVGFAETLRVAISGIARPDGALTASFGVAEYRAGESFMSLLDRADEALLRAKHSGRNRVCAERAAADDAARLKPLQLPDSDAHASGASRREPLRQPWDDHYLTSHFQPLYSLSHQKQVGFEALLRGERDDGSVIAPAILFAPKPFTSESDLDRVSHALHLANAARVIPDDVWVFLNILPVSFVAEGYADQLAGFARSVGLSPERVVLELLESHGGSVDDLSRAAAQYREHGFLIAVDDFGAGHSNLDRLFQIRPDLVKLDGELIRATSPGAQQPILPKLVSLLHQAGMLVVVEGVETTDELILAVESNVDFAQGYLLGRPAATITPPEPVNRRIDHAFDVLAEGRAHQHARFELELHPYRLALDLAAQAYSGGVPLEEAFAPLATFELCISCFILDESGRQIGLEVNGMASAKAGDSLQPVANPRDARWDHRPYFRNAVLRPGVPVTSSPYLSLASGRPCIAVTIAVPTEQGRCVVGVELDWSLDRLPWPAAD</sequence>
<dbReference type="CDD" id="cd01948">
    <property type="entry name" value="EAL"/>
    <property type="match status" value="1"/>
</dbReference>
<dbReference type="NCBIfam" id="TIGR00254">
    <property type="entry name" value="GGDEF"/>
    <property type="match status" value="1"/>
</dbReference>
<proteinExistence type="predicted"/>
<dbReference type="Gene3D" id="3.30.70.270">
    <property type="match status" value="1"/>
</dbReference>
<dbReference type="PANTHER" id="PTHR33121:SF70">
    <property type="entry name" value="SIGNALING PROTEIN YKOW"/>
    <property type="match status" value="1"/>
</dbReference>
<dbReference type="SUPFAM" id="SSF103190">
    <property type="entry name" value="Sensory domain-like"/>
    <property type="match status" value="1"/>
</dbReference>
<dbReference type="SUPFAM" id="SSF141868">
    <property type="entry name" value="EAL domain-like"/>
    <property type="match status" value="1"/>
</dbReference>
<dbReference type="SMART" id="SM00267">
    <property type="entry name" value="GGDEF"/>
    <property type="match status" value="1"/>
</dbReference>
<feature type="domain" description="EAL" evidence="3">
    <location>
        <begin position="439"/>
        <end position="687"/>
    </location>
</feature>
<dbReference type="PANTHER" id="PTHR33121">
    <property type="entry name" value="CYCLIC DI-GMP PHOSPHODIESTERASE PDEF"/>
    <property type="match status" value="1"/>
</dbReference>
<organism evidence="5 6">
    <name type="scientific">Paraburkholderia gardini</name>
    <dbReference type="NCBI Taxonomy" id="2823469"/>
    <lineage>
        <taxon>Bacteria</taxon>
        <taxon>Pseudomonadati</taxon>
        <taxon>Pseudomonadota</taxon>
        <taxon>Betaproteobacteria</taxon>
        <taxon>Burkholderiales</taxon>
        <taxon>Burkholderiaceae</taxon>
        <taxon>Paraburkholderia</taxon>
    </lineage>
</organism>
<dbReference type="Gene3D" id="3.20.20.450">
    <property type="entry name" value="EAL domain"/>
    <property type="match status" value="1"/>
</dbReference>
<comment type="caution">
    <text evidence="5">The sequence shown here is derived from an EMBL/GenBank/DDBJ whole genome shotgun (WGS) entry which is preliminary data.</text>
</comment>
<feature type="transmembrane region" description="Helical" evidence="2">
    <location>
        <begin position="145"/>
        <end position="167"/>
    </location>
</feature>
<dbReference type="EMBL" id="CAJQYY010000048">
    <property type="protein sequence ID" value="CAG4925378.1"/>
    <property type="molecule type" value="Genomic_DNA"/>
</dbReference>
<evidence type="ECO:0000313" key="6">
    <source>
        <dbReference type="Proteomes" id="UP000789752"/>
    </source>
</evidence>
<dbReference type="SUPFAM" id="SSF55073">
    <property type="entry name" value="Nucleotide cyclase"/>
    <property type="match status" value="1"/>
</dbReference>